<dbReference type="RefSeq" id="WP_091101311.1">
    <property type="nucleotide sequence ID" value="NZ_FOBF01000007.1"/>
</dbReference>
<feature type="domain" description="PPM-type phosphatase" evidence="1">
    <location>
        <begin position="14"/>
        <end position="219"/>
    </location>
</feature>
<dbReference type="Pfam" id="PF13672">
    <property type="entry name" value="PP2C_2"/>
    <property type="match status" value="1"/>
</dbReference>
<sequence>MFTRVSYAIRAGSAGRPCEDLAVAGPSWAVVIDGATAPPGPGGGCVHGVAWLAARLGGALAAGLSARPQTGLAELLSDAVTAVTAAHGGACDLDDPDSPSATVCVVRLSGDRLHYLVLGDSPVAFLRRDGTAEVVADDRLERLPGGRPYPLELVRRLRNAPGGFWVAGNRPEAAGQALAGAVDARELAGVGLFTDGVARLADWYGWSWESVLTRLAGEGPEALIAAVRELERTRGPVWGKLHDDATALWCGLPDVP</sequence>
<dbReference type="Proteomes" id="UP000198953">
    <property type="component" value="Unassembled WGS sequence"/>
</dbReference>
<organism evidence="2 3">
    <name type="scientific">Nonomuraea pusilla</name>
    <dbReference type="NCBI Taxonomy" id="46177"/>
    <lineage>
        <taxon>Bacteria</taxon>
        <taxon>Bacillati</taxon>
        <taxon>Actinomycetota</taxon>
        <taxon>Actinomycetes</taxon>
        <taxon>Streptosporangiales</taxon>
        <taxon>Streptosporangiaceae</taxon>
        <taxon>Nonomuraea</taxon>
    </lineage>
</organism>
<dbReference type="Gene3D" id="3.60.40.10">
    <property type="entry name" value="PPM-type phosphatase domain"/>
    <property type="match status" value="1"/>
</dbReference>
<keyword evidence="3" id="KW-1185">Reference proteome</keyword>
<dbReference type="AlphaFoldDB" id="A0A1H7T5J4"/>
<evidence type="ECO:0000259" key="1">
    <source>
        <dbReference type="Pfam" id="PF13672"/>
    </source>
</evidence>
<dbReference type="EMBL" id="FOBF01000007">
    <property type="protein sequence ID" value="SEL80083.1"/>
    <property type="molecule type" value="Genomic_DNA"/>
</dbReference>
<dbReference type="STRING" id="46177.SAMN05660976_03357"/>
<name>A0A1H7T5J4_9ACTN</name>
<proteinExistence type="predicted"/>
<dbReference type="SUPFAM" id="SSF81606">
    <property type="entry name" value="PP2C-like"/>
    <property type="match status" value="1"/>
</dbReference>
<reference evidence="2 3" key="1">
    <citation type="submission" date="2016-10" db="EMBL/GenBank/DDBJ databases">
        <authorList>
            <person name="de Groot N.N."/>
        </authorList>
    </citation>
    <scope>NUCLEOTIDE SEQUENCE [LARGE SCALE GENOMIC DNA]</scope>
    <source>
        <strain evidence="2 3">DSM 43357</strain>
    </source>
</reference>
<dbReference type="OrthoDB" id="3190646at2"/>
<evidence type="ECO:0000313" key="2">
    <source>
        <dbReference type="EMBL" id="SEL80083.1"/>
    </source>
</evidence>
<dbReference type="InterPro" id="IPR036457">
    <property type="entry name" value="PPM-type-like_dom_sf"/>
</dbReference>
<accession>A0A1H7T5J4</accession>
<dbReference type="InterPro" id="IPR001932">
    <property type="entry name" value="PPM-type_phosphatase-like_dom"/>
</dbReference>
<protein>
    <submittedName>
        <fullName evidence="2">Protein phosphatase 2C</fullName>
    </submittedName>
</protein>
<evidence type="ECO:0000313" key="3">
    <source>
        <dbReference type="Proteomes" id="UP000198953"/>
    </source>
</evidence>
<gene>
    <name evidence="2" type="ORF">SAMN05660976_03357</name>
</gene>